<name>A0A2N3G4R7_9ACTN</name>
<dbReference type="InterPro" id="IPR008909">
    <property type="entry name" value="DALR_anticod-bd"/>
</dbReference>
<comment type="subcellular location">
    <subcellularLocation>
        <location evidence="1 11">Cytoplasm</location>
    </subcellularLocation>
</comment>
<reference evidence="15 16" key="1">
    <citation type="journal article" date="2017" name="ISME J.">
        <title>Potential for microbial H2 and metal transformations associated with novel bacteria and archaea in deep terrestrial subsurface sediments.</title>
        <authorList>
            <person name="Hernsdorf A.W."/>
            <person name="Amano Y."/>
            <person name="Miyakawa K."/>
            <person name="Ise K."/>
            <person name="Suzuki Y."/>
            <person name="Anantharaman K."/>
            <person name="Probst A."/>
            <person name="Burstein D."/>
            <person name="Thomas B.C."/>
            <person name="Banfield J.F."/>
        </authorList>
    </citation>
    <scope>NUCLEOTIDE SEQUENCE [LARGE SCALE GENOMIC DNA]</scope>
    <source>
        <strain evidence="15">HGW-Actinobacteria-3</strain>
    </source>
</reference>
<evidence type="ECO:0000256" key="9">
    <source>
        <dbReference type="ARBA" id="ARBA00023146"/>
    </source>
</evidence>
<keyword evidence="4 11" id="KW-0963">Cytoplasm</keyword>
<evidence type="ECO:0000256" key="10">
    <source>
        <dbReference type="ARBA" id="ARBA00049339"/>
    </source>
</evidence>
<dbReference type="Pfam" id="PF03485">
    <property type="entry name" value="Arg_tRNA_synt_N"/>
    <property type="match status" value="1"/>
</dbReference>
<keyword evidence="7 11" id="KW-0067">ATP-binding</keyword>
<dbReference type="InterPro" id="IPR036695">
    <property type="entry name" value="Arg-tRNA-synth_N_sf"/>
</dbReference>
<feature type="domain" description="Arginyl tRNA synthetase N-terminal" evidence="14">
    <location>
        <begin position="4"/>
        <end position="93"/>
    </location>
</feature>
<evidence type="ECO:0000256" key="11">
    <source>
        <dbReference type="HAMAP-Rule" id="MF_00123"/>
    </source>
</evidence>
<dbReference type="InterPro" id="IPR014729">
    <property type="entry name" value="Rossmann-like_a/b/a_fold"/>
</dbReference>
<evidence type="ECO:0000256" key="2">
    <source>
        <dbReference type="ARBA" id="ARBA00005594"/>
    </source>
</evidence>
<evidence type="ECO:0000313" key="15">
    <source>
        <dbReference type="EMBL" id="PKQ27706.1"/>
    </source>
</evidence>
<dbReference type="AlphaFoldDB" id="A0A2N3G4R7"/>
<keyword evidence="9 11" id="KW-0030">Aminoacyl-tRNA synthetase</keyword>
<accession>A0A2N3G4R7</accession>
<evidence type="ECO:0000256" key="7">
    <source>
        <dbReference type="ARBA" id="ARBA00022840"/>
    </source>
</evidence>
<dbReference type="Gene3D" id="3.40.50.620">
    <property type="entry name" value="HUPs"/>
    <property type="match status" value="1"/>
</dbReference>
<comment type="caution">
    <text evidence="15">The sequence shown here is derived from an EMBL/GenBank/DDBJ whole genome shotgun (WGS) entry which is preliminary data.</text>
</comment>
<comment type="subunit">
    <text evidence="3 11">Monomer.</text>
</comment>
<keyword evidence="8 11" id="KW-0648">Protein biosynthesis</keyword>
<organism evidence="15 16">
    <name type="scientific">Candidatus Anoxymicrobium japonicum</name>
    <dbReference type="NCBI Taxonomy" id="2013648"/>
    <lineage>
        <taxon>Bacteria</taxon>
        <taxon>Bacillati</taxon>
        <taxon>Actinomycetota</taxon>
        <taxon>Candidatus Geothermincolia</taxon>
        <taxon>Candidatus Geothermincolales</taxon>
        <taxon>Candidatus Anoxymicrobiaceae</taxon>
        <taxon>Candidatus Anoxymicrobium</taxon>
    </lineage>
</organism>
<dbReference type="HAMAP" id="MF_00123">
    <property type="entry name" value="Arg_tRNA_synth"/>
    <property type="match status" value="1"/>
</dbReference>
<dbReference type="CDD" id="cd00671">
    <property type="entry name" value="ArgRS_core"/>
    <property type="match status" value="1"/>
</dbReference>
<dbReference type="NCBIfam" id="TIGR00456">
    <property type="entry name" value="argS"/>
    <property type="match status" value="1"/>
</dbReference>
<evidence type="ECO:0000256" key="5">
    <source>
        <dbReference type="ARBA" id="ARBA00022598"/>
    </source>
</evidence>
<gene>
    <name evidence="11" type="primary">argS</name>
    <name evidence="15" type="ORF">CVT63_06550</name>
</gene>
<evidence type="ECO:0000256" key="3">
    <source>
        <dbReference type="ARBA" id="ARBA00011245"/>
    </source>
</evidence>
<dbReference type="FunFam" id="3.40.50.620:FF:000062">
    <property type="entry name" value="Arginine--tRNA ligase"/>
    <property type="match status" value="1"/>
</dbReference>
<keyword evidence="6 11" id="KW-0547">Nucleotide-binding</keyword>
<dbReference type="Pfam" id="PF00750">
    <property type="entry name" value="tRNA-synt_1d"/>
    <property type="match status" value="1"/>
</dbReference>
<dbReference type="Gene3D" id="3.30.1360.70">
    <property type="entry name" value="Arginyl tRNA synthetase N-terminal domain"/>
    <property type="match status" value="1"/>
</dbReference>
<evidence type="ECO:0000259" key="13">
    <source>
        <dbReference type="SMART" id="SM00836"/>
    </source>
</evidence>
<evidence type="ECO:0000256" key="8">
    <source>
        <dbReference type="ARBA" id="ARBA00022917"/>
    </source>
</evidence>
<dbReference type="SUPFAM" id="SSF47323">
    <property type="entry name" value="Anticodon-binding domain of a subclass of class I aminoacyl-tRNA synthetases"/>
    <property type="match status" value="1"/>
</dbReference>
<comment type="catalytic activity">
    <reaction evidence="10 11">
        <text>tRNA(Arg) + L-arginine + ATP = L-arginyl-tRNA(Arg) + AMP + diphosphate</text>
        <dbReference type="Rhea" id="RHEA:20301"/>
        <dbReference type="Rhea" id="RHEA-COMP:9658"/>
        <dbReference type="Rhea" id="RHEA-COMP:9673"/>
        <dbReference type="ChEBI" id="CHEBI:30616"/>
        <dbReference type="ChEBI" id="CHEBI:32682"/>
        <dbReference type="ChEBI" id="CHEBI:33019"/>
        <dbReference type="ChEBI" id="CHEBI:78442"/>
        <dbReference type="ChEBI" id="CHEBI:78513"/>
        <dbReference type="ChEBI" id="CHEBI:456215"/>
        <dbReference type="EC" id="6.1.1.19"/>
    </reaction>
</comment>
<dbReference type="PANTHER" id="PTHR11956">
    <property type="entry name" value="ARGINYL-TRNA SYNTHETASE"/>
    <property type="match status" value="1"/>
</dbReference>
<evidence type="ECO:0000259" key="14">
    <source>
        <dbReference type="SMART" id="SM01016"/>
    </source>
</evidence>
<feature type="domain" description="DALR anticodon binding" evidence="13">
    <location>
        <begin position="435"/>
        <end position="555"/>
    </location>
</feature>
<dbReference type="SUPFAM" id="SSF55190">
    <property type="entry name" value="Arginyl-tRNA synthetase (ArgRS), N-terminal 'additional' domain"/>
    <property type="match status" value="1"/>
</dbReference>
<proteinExistence type="inferred from homology"/>
<dbReference type="SUPFAM" id="SSF52374">
    <property type="entry name" value="Nucleotidylyl transferase"/>
    <property type="match status" value="1"/>
</dbReference>
<dbReference type="GO" id="GO:0006420">
    <property type="term" value="P:arginyl-tRNA aminoacylation"/>
    <property type="evidence" value="ECO:0007669"/>
    <property type="project" value="UniProtKB-UniRule"/>
</dbReference>
<feature type="short sequence motif" description="'HIGH' region" evidence="11">
    <location>
        <begin position="130"/>
        <end position="140"/>
    </location>
</feature>
<keyword evidence="5 11" id="KW-0436">Ligase</keyword>
<dbReference type="SMART" id="SM01016">
    <property type="entry name" value="Arg_tRNA_synt_N"/>
    <property type="match status" value="1"/>
</dbReference>
<dbReference type="InterPro" id="IPR035684">
    <property type="entry name" value="ArgRS_core"/>
</dbReference>
<dbReference type="PRINTS" id="PR01038">
    <property type="entry name" value="TRNASYNTHARG"/>
</dbReference>
<dbReference type="EC" id="6.1.1.19" evidence="11"/>
<sequence length="555" mass="62195">MSREQITELLKEALERAIAERKLPEVDAGNIELDRPRRKEHGDWATNIALAHASKTGANPREVARIITEALPEAPEVISDVQIAGPGFINFHLTPGFTRGILFEIEEKGALFGASRIGGGRKVQVEFVSANPVGPLHVGHGRWAALGDSLANVMSHAGYDVDREYYINDYGTQVENFGRSISARYLEALGEAAEFPLDGYRGQYVVEIARRIVAEHALTFASLSEEERVARFIEMEYPTMLASIGHTLERMGVTFDIWFSERELFRKGEVEQVLSDLEGSGKAYRENGALWLRTTDYGDEKDRVLVRSNGEPTYFASDIAYHRDKMLRGFDLVIDIWGADHHGYIPRMKASMDAMGFDARRLEVVLGQLVKLFRASEQVTMSKRTGDIVTLDELLDEVGNDAARYFFLQRSADSPLDFDIELARKKSPENPVYYVQYAHARICSILKYAMEAGADMSDPSLEDLNTLESESEMDLLGKLAELEEIVEFCAEHRAPHRLTGYAEELAAAFHAFYRDCRVVTDNAGMTRARIFAIRGTRQILEIVLGLLGVSAPEKM</sequence>
<dbReference type="GO" id="GO:0005737">
    <property type="term" value="C:cytoplasm"/>
    <property type="evidence" value="ECO:0007669"/>
    <property type="project" value="UniProtKB-SubCell"/>
</dbReference>
<dbReference type="EMBL" id="PHEX01000061">
    <property type="protein sequence ID" value="PKQ27706.1"/>
    <property type="molecule type" value="Genomic_DNA"/>
</dbReference>
<dbReference type="GO" id="GO:0005524">
    <property type="term" value="F:ATP binding"/>
    <property type="evidence" value="ECO:0007669"/>
    <property type="project" value="UniProtKB-UniRule"/>
</dbReference>
<evidence type="ECO:0000256" key="4">
    <source>
        <dbReference type="ARBA" id="ARBA00022490"/>
    </source>
</evidence>
<evidence type="ECO:0000256" key="6">
    <source>
        <dbReference type="ARBA" id="ARBA00022741"/>
    </source>
</evidence>
<dbReference type="FunFam" id="1.10.730.10:FF:000008">
    <property type="entry name" value="Arginine--tRNA ligase"/>
    <property type="match status" value="1"/>
</dbReference>
<dbReference type="InterPro" id="IPR009080">
    <property type="entry name" value="tRNAsynth_Ia_anticodon-bd"/>
</dbReference>
<evidence type="ECO:0000256" key="1">
    <source>
        <dbReference type="ARBA" id="ARBA00004496"/>
    </source>
</evidence>
<dbReference type="Proteomes" id="UP000233654">
    <property type="component" value="Unassembled WGS sequence"/>
</dbReference>
<evidence type="ECO:0000313" key="16">
    <source>
        <dbReference type="Proteomes" id="UP000233654"/>
    </source>
</evidence>
<dbReference type="GO" id="GO:0004814">
    <property type="term" value="F:arginine-tRNA ligase activity"/>
    <property type="evidence" value="ECO:0007669"/>
    <property type="project" value="UniProtKB-UniRule"/>
</dbReference>
<comment type="similarity">
    <text evidence="2 11 12">Belongs to the class-I aminoacyl-tRNA synthetase family.</text>
</comment>
<dbReference type="PANTHER" id="PTHR11956:SF5">
    <property type="entry name" value="ARGININE--TRNA LIGASE, CYTOPLASMIC"/>
    <property type="match status" value="1"/>
</dbReference>
<dbReference type="InterPro" id="IPR001278">
    <property type="entry name" value="Arg-tRNA-ligase"/>
</dbReference>
<dbReference type="Gene3D" id="1.10.730.10">
    <property type="entry name" value="Isoleucyl-tRNA Synthetase, Domain 1"/>
    <property type="match status" value="1"/>
</dbReference>
<protein>
    <recommendedName>
        <fullName evidence="11">Arginine--tRNA ligase</fullName>
        <ecNumber evidence="11">6.1.1.19</ecNumber>
    </recommendedName>
    <alternativeName>
        <fullName evidence="11">Arginyl-tRNA synthetase</fullName>
        <shortName evidence="11">ArgRS</shortName>
    </alternativeName>
</protein>
<dbReference type="InterPro" id="IPR005148">
    <property type="entry name" value="Arg-tRNA-synth_N"/>
</dbReference>
<dbReference type="SMART" id="SM00836">
    <property type="entry name" value="DALR_1"/>
    <property type="match status" value="1"/>
</dbReference>
<dbReference type="Pfam" id="PF05746">
    <property type="entry name" value="DALR_1"/>
    <property type="match status" value="1"/>
</dbReference>
<evidence type="ECO:0000256" key="12">
    <source>
        <dbReference type="RuleBase" id="RU363038"/>
    </source>
</evidence>